<accession>A0A2M6YC64</accession>
<sequence length="109" mass="11769">MKIKKNDNVAILTGKDRGKTGIVEAVFPKENKVVVAGVAVYKKSVKPTRQTPKGGIIDVNAKINVSNVAIVCPSCSKISRIGYGFSGNKKDQKIRICKKCHGSLEVEVK</sequence>
<dbReference type="HAMAP" id="MF_01326_B">
    <property type="entry name" value="Ribosomal_uL24_B"/>
    <property type="match status" value="1"/>
</dbReference>
<comment type="subunit">
    <text evidence="5">Part of the 50S ribosomal subunit.</text>
</comment>
<dbReference type="PANTHER" id="PTHR12903">
    <property type="entry name" value="MITOCHONDRIAL RIBOSOMAL PROTEIN L24"/>
    <property type="match status" value="1"/>
</dbReference>
<comment type="function">
    <text evidence="5">One of the proteins that surrounds the polypeptide exit tunnel on the outside of the subunit.</text>
</comment>
<protein>
    <recommendedName>
        <fullName evidence="4 5">Large ribosomal subunit protein uL24</fullName>
    </recommendedName>
</protein>
<evidence type="ECO:0000256" key="3">
    <source>
        <dbReference type="ARBA" id="ARBA00023274"/>
    </source>
</evidence>
<dbReference type="AlphaFoldDB" id="A0A2M6YC64"/>
<dbReference type="Gene3D" id="2.30.30.30">
    <property type="match status" value="1"/>
</dbReference>
<name>A0A2M6YC64_9BACT</name>
<keyword evidence="5" id="KW-0694">RNA-binding</keyword>
<evidence type="ECO:0000256" key="4">
    <source>
        <dbReference type="ARBA" id="ARBA00035206"/>
    </source>
</evidence>
<dbReference type="NCBIfam" id="TIGR01079">
    <property type="entry name" value="rplX_bact"/>
    <property type="match status" value="1"/>
</dbReference>
<dbReference type="SUPFAM" id="SSF50104">
    <property type="entry name" value="Translation proteins SH3-like domain"/>
    <property type="match status" value="1"/>
</dbReference>
<dbReference type="GO" id="GO:0019843">
    <property type="term" value="F:rRNA binding"/>
    <property type="evidence" value="ECO:0007669"/>
    <property type="project" value="UniProtKB-UniRule"/>
</dbReference>
<keyword evidence="5" id="KW-0699">rRNA-binding</keyword>
<evidence type="ECO:0000256" key="6">
    <source>
        <dbReference type="RuleBase" id="RU003477"/>
    </source>
</evidence>
<comment type="similarity">
    <text evidence="1 5 6">Belongs to the universal ribosomal protein uL24 family.</text>
</comment>
<dbReference type="GO" id="GO:0003735">
    <property type="term" value="F:structural constituent of ribosome"/>
    <property type="evidence" value="ECO:0007669"/>
    <property type="project" value="InterPro"/>
</dbReference>
<evidence type="ECO:0000313" key="9">
    <source>
        <dbReference type="Proteomes" id="UP000229896"/>
    </source>
</evidence>
<dbReference type="InterPro" id="IPR005824">
    <property type="entry name" value="KOW"/>
</dbReference>
<dbReference type="GO" id="GO:1990904">
    <property type="term" value="C:ribonucleoprotein complex"/>
    <property type="evidence" value="ECO:0007669"/>
    <property type="project" value="UniProtKB-KW"/>
</dbReference>
<dbReference type="CDD" id="cd06089">
    <property type="entry name" value="KOW_RPL26"/>
    <property type="match status" value="1"/>
</dbReference>
<dbReference type="SMART" id="SM00739">
    <property type="entry name" value="KOW"/>
    <property type="match status" value="1"/>
</dbReference>
<keyword evidence="2 5" id="KW-0689">Ribosomal protein</keyword>
<gene>
    <name evidence="5" type="primary">rplX</name>
    <name evidence="8" type="ORF">COT12_01900</name>
</gene>
<evidence type="ECO:0000259" key="7">
    <source>
        <dbReference type="SMART" id="SM00739"/>
    </source>
</evidence>
<proteinExistence type="inferred from homology"/>
<dbReference type="GO" id="GO:0006412">
    <property type="term" value="P:translation"/>
    <property type="evidence" value="ECO:0007669"/>
    <property type="project" value="UniProtKB-UniRule"/>
</dbReference>
<dbReference type="EMBL" id="PEXI01000058">
    <property type="protein sequence ID" value="PIU24285.1"/>
    <property type="molecule type" value="Genomic_DNA"/>
</dbReference>
<dbReference type="InterPro" id="IPR005825">
    <property type="entry name" value="Ribosomal_uL24_CS"/>
</dbReference>
<organism evidence="8 9">
    <name type="scientific">Candidatus Berkelbacteria bacterium CG08_land_8_20_14_0_20_39_8</name>
    <dbReference type="NCBI Taxonomy" id="1974511"/>
    <lineage>
        <taxon>Bacteria</taxon>
        <taxon>Candidatus Berkelbacteria</taxon>
    </lineage>
</organism>
<dbReference type="GO" id="GO:0005840">
    <property type="term" value="C:ribosome"/>
    <property type="evidence" value="ECO:0007669"/>
    <property type="project" value="UniProtKB-KW"/>
</dbReference>
<keyword evidence="3 5" id="KW-0687">Ribonucleoprotein</keyword>
<reference evidence="9" key="1">
    <citation type="submission" date="2017-09" db="EMBL/GenBank/DDBJ databases">
        <title>Depth-based differentiation of microbial function through sediment-hosted aquifers and enrichment of novel symbionts in the deep terrestrial subsurface.</title>
        <authorList>
            <person name="Probst A.J."/>
            <person name="Ladd B."/>
            <person name="Jarett J.K."/>
            <person name="Geller-Mcgrath D.E."/>
            <person name="Sieber C.M.K."/>
            <person name="Emerson J.B."/>
            <person name="Anantharaman K."/>
            <person name="Thomas B.C."/>
            <person name="Malmstrom R."/>
            <person name="Stieglmeier M."/>
            <person name="Klingl A."/>
            <person name="Woyke T."/>
            <person name="Ryan C.M."/>
            <person name="Banfield J.F."/>
        </authorList>
    </citation>
    <scope>NUCLEOTIDE SEQUENCE [LARGE SCALE GENOMIC DNA]</scope>
</reference>
<evidence type="ECO:0000313" key="8">
    <source>
        <dbReference type="EMBL" id="PIU24285.1"/>
    </source>
</evidence>
<dbReference type="InterPro" id="IPR003256">
    <property type="entry name" value="Ribosomal_uL24"/>
</dbReference>
<feature type="domain" description="KOW" evidence="7">
    <location>
        <begin position="2"/>
        <end position="29"/>
    </location>
</feature>
<dbReference type="InterPro" id="IPR041988">
    <property type="entry name" value="Ribosomal_uL24_KOW"/>
</dbReference>
<comment type="function">
    <text evidence="5">One of two assembly initiator proteins, it binds directly to the 5'-end of the 23S rRNA, where it nucleates assembly of the 50S subunit.</text>
</comment>
<evidence type="ECO:0000256" key="5">
    <source>
        <dbReference type="HAMAP-Rule" id="MF_01326"/>
    </source>
</evidence>
<evidence type="ECO:0000256" key="2">
    <source>
        <dbReference type="ARBA" id="ARBA00022980"/>
    </source>
</evidence>
<dbReference type="InterPro" id="IPR014722">
    <property type="entry name" value="Rib_uL2_dom2"/>
</dbReference>
<dbReference type="Proteomes" id="UP000229896">
    <property type="component" value="Unassembled WGS sequence"/>
</dbReference>
<dbReference type="Pfam" id="PF00467">
    <property type="entry name" value="KOW"/>
    <property type="match status" value="1"/>
</dbReference>
<evidence type="ECO:0000256" key="1">
    <source>
        <dbReference type="ARBA" id="ARBA00010618"/>
    </source>
</evidence>
<dbReference type="InterPro" id="IPR057264">
    <property type="entry name" value="Ribosomal_uL24_C"/>
</dbReference>
<comment type="caution">
    <text evidence="8">The sequence shown here is derived from an EMBL/GenBank/DDBJ whole genome shotgun (WGS) entry which is preliminary data.</text>
</comment>
<dbReference type="Pfam" id="PF17136">
    <property type="entry name" value="ribosomal_L24"/>
    <property type="match status" value="1"/>
</dbReference>
<dbReference type="InterPro" id="IPR008991">
    <property type="entry name" value="Translation_prot_SH3-like_sf"/>
</dbReference>
<dbReference type="PROSITE" id="PS01108">
    <property type="entry name" value="RIBOSOMAL_L24"/>
    <property type="match status" value="1"/>
</dbReference>